<evidence type="ECO:0000256" key="1">
    <source>
        <dbReference type="ARBA" id="ARBA00004141"/>
    </source>
</evidence>
<dbReference type="InterPro" id="IPR005828">
    <property type="entry name" value="MFS_sugar_transport-like"/>
</dbReference>
<dbReference type="OrthoDB" id="6612291at2759"/>
<protein>
    <submittedName>
        <fullName evidence="12">Glucose transporter-like protein</fullName>
    </submittedName>
</protein>
<comment type="similarity">
    <text evidence="2 8">Belongs to the major facilitator superfamily. Sugar transporter (TC 2.A.1.1) family.</text>
</comment>
<dbReference type="GO" id="GO:0010255">
    <property type="term" value="P:glucose mediated signaling pathway"/>
    <property type="evidence" value="ECO:0007669"/>
    <property type="project" value="UniProtKB-ARBA"/>
</dbReference>
<keyword evidence="7" id="KW-0325">Glycoprotein</keyword>
<keyword evidence="3 8" id="KW-0813">Transport</keyword>
<feature type="transmembrane region" description="Helical" evidence="10">
    <location>
        <begin position="108"/>
        <end position="126"/>
    </location>
</feature>
<accession>A0A2J6Q3Q8</accession>
<dbReference type="InterPro" id="IPR003663">
    <property type="entry name" value="Sugar/inositol_transpt"/>
</dbReference>
<evidence type="ECO:0000256" key="4">
    <source>
        <dbReference type="ARBA" id="ARBA00022692"/>
    </source>
</evidence>
<dbReference type="SUPFAM" id="SSF103473">
    <property type="entry name" value="MFS general substrate transporter"/>
    <property type="match status" value="1"/>
</dbReference>
<evidence type="ECO:0000259" key="11">
    <source>
        <dbReference type="PROSITE" id="PS50850"/>
    </source>
</evidence>
<evidence type="ECO:0000256" key="3">
    <source>
        <dbReference type="ARBA" id="ARBA00022448"/>
    </source>
</evidence>
<evidence type="ECO:0000256" key="7">
    <source>
        <dbReference type="ARBA" id="ARBA00023180"/>
    </source>
</evidence>
<dbReference type="FunFam" id="1.20.1250.20:FF:000115">
    <property type="entry name" value="High-affinity glucose transporter"/>
    <property type="match status" value="1"/>
</dbReference>
<dbReference type="EMBL" id="KZ613483">
    <property type="protein sequence ID" value="PMD20918.1"/>
    <property type="molecule type" value="Genomic_DNA"/>
</dbReference>
<proteinExistence type="inferred from homology"/>
<dbReference type="Proteomes" id="UP000235672">
    <property type="component" value="Unassembled WGS sequence"/>
</dbReference>
<feature type="transmembrane region" description="Helical" evidence="10">
    <location>
        <begin position="197"/>
        <end position="219"/>
    </location>
</feature>
<feature type="transmembrane region" description="Helical" evidence="10">
    <location>
        <begin position="457"/>
        <end position="476"/>
    </location>
</feature>
<dbReference type="Pfam" id="PF00083">
    <property type="entry name" value="Sugar_tr"/>
    <property type="match status" value="1"/>
</dbReference>
<dbReference type="PROSITE" id="PS00217">
    <property type="entry name" value="SUGAR_TRANSPORT_2"/>
    <property type="match status" value="1"/>
</dbReference>
<feature type="compositionally biased region" description="Basic and acidic residues" evidence="9">
    <location>
        <begin position="554"/>
        <end position="567"/>
    </location>
</feature>
<evidence type="ECO:0000256" key="10">
    <source>
        <dbReference type="SAM" id="Phobius"/>
    </source>
</evidence>
<dbReference type="PROSITE" id="PS50850">
    <property type="entry name" value="MFS"/>
    <property type="match status" value="1"/>
</dbReference>
<keyword evidence="12" id="KW-0762">Sugar transport</keyword>
<evidence type="ECO:0000256" key="5">
    <source>
        <dbReference type="ARBA" id="ARBA00022989"/>
    </source>
</evidence>
<dbReference type="InterPro" id="IPR050360">
    <property type="entry name" value="MFS_Sugar_Transporters"/>
</dbReference>
<feature type="transmembrane region" description="Helical" evidence="10">
    <location>
        <begin position="21"/>
        <end position="42"/>
    </location>
</feature>
<keyword evidence="6 10" id="KW-0472">Membrane</keyword>
<dbReference type="Gene3D" id="1.20.1250.20">
    <property type="entry name" value="MFS general substrate transporter like domains"/>
    <property type="match status" value="1"/>
</dbReference>
<feature type="region of interest" description="Disordered" evidence="9">
    <location>
        <begin position="513"/>
        <end position="567"/>
    </location>
</feature>
<feature type="transmembrane region" description="Helical" evidence="10">
    <location>
        <begin position="166"/>
        <end position="185"/>
    </location>
</feature>
<comment type="subcellular location">
    <subcellularLocation>
        <location evidence="1">Membrane</location>
        <topology evidence="1">Multi-pass membrane protein</topology>
    </subcellularLocation>
</comment>
<dbReference type="InterPro" id="IPR005829">
    <property type="entry name" value="Sugar_transporter_CS"/>
</dbReference>
<keyword evidence="13" id="KW-1185">Reference proteome</keyword>
<keyword evidence="5 10" id="KW-1133">Transmembrane helix</keyword>
<keyword evidence="4 10" id="KW-0812">Transmembrane</keyword>
<feature type="transmembrane region" description="Helical" evidence="10">
    <location>
        <begin position="385"/>
        <end position="408"/>
    </location>
</feature>
<feature type="transmembrane region" description="Helical" evidence="10">
    <location>
        <begin position="351"/>
        <end position="373"/>
    </location>
</feature>
<organism evidence="12 13">
    <name type="scientific">Hyaloscypha hepaticicola</name>
    <dbReference type="NCBI Taxonomy" id="2082293"/>
    <lineage>
        <taxon>Eukaryota</taxon>
        <taxon>Fungi</taxon>
        <taxon>Dikarya</taxon>
        <taxon>Ascomycota</taxon>
        <taxon>Pezizomycotina</taxon>
        <taxon>Leotiomycetes</taxon>
        <taxon>Helotiales</taxon>
        <taxon>Hyaloscyphaceae</taxon>
        <taxon>Hyaloscypha</taxon>
    </lineage>
</organism>
<name>A0A2J6Q3Q8_9HELO</name>
<dbReference type="AlphaFoldDB" id="A0A2J6Q3Q8"/>
<evidence type="ECO:0000256" key="6">
    <source>
        <dbReference type="ARBA" id="ARBA00023136"/>
    </source>
</evidence>
<evidence type="ECO:0000313" key="13">
    <source>
        <dbReference type="Proteomes" id="UP000235672"/>
    </source>
</evidence>
<sequence>MFTEKLSFRSIGIMKPEGTPGSSVTAIGVGLFVAFGGILFGYDTGTIGGIIAMPQWLKTFSTGYINPATHGPGINASQYSLIVSILSAGTFFGALTAAPTADYTGRRIALMITLVVFCFGVVLQTISSSIPLFVAGRFFAGFGVGLISALIPLYQSETAPKWIRGSVVGAYQLAITIGLLIAAVVDNATKDRADSGAYRIPIALQFAWAVILGTGLIFLPETPRYLIRQGHDEKAAKSLSRLRRLPVDNPYLLEELANIKANYEHELSLGTSSYRDFLTWHTLGKRLMTGCLLQSLQQLTGINFIFYYGTSFFTNSGIQNPFVTTMITSAVNVASTLPGLYLVETWGRRRLLLFGAIGMFISQMIVASAGTAFPGSTNLSAQKALVAFVCVYIFFFASTWGPIAWVVTGEIFPLGVRAKGLSMTTASNWLLNWAIAYSTPYLVNPGKGNANLQAKIFFLWGGCCLICAFFVWGMIYETKGLSLEEVDEMYEKVDHAWQSNSFAPSKDFRLEDKGNAATSSGKKLKEDAPIADHSSDQTEVTGVPEHTDGNGLPEHTDGDGVVKETTV</sequence>
<feature type="transmembrane region" description="Helical" evidence="10">
    <location>
        <begin position="79"/>
        <end position="101"/>
    </location>
</feature>
<dbReference type="PANTHER" id="PTHR48022:SF17">
    <property type="entry name" value="HEXOSE TRANSPORTER"/>
    <property type="match status" value="1"/>
</dbReference>
<dbReference type="PRINTS" id="PR00171">
    <property type="entry name" value="SUGRTRNSPORT"/>
</dbReference>
<evidence type="ECO:0000256" key="9">
    <source>
        <dbReference type="SAM" id="MobiDB-lite"/>
    </source>
</evidence>
<dbReference type="NCBIfam" id="TIGR00879">
    <property type="entry name" value="SP"/>
    <property type="match status" value="1"/>
</dbReference>
<evidence type="ECO:0000313" key="12">
    <source>
        <dbReference type="EMBL" id="PMD20918.1"/>
    </source>
</evidence>
<dbReference type="GO" id="GO:0005351">
    <property type="term" value="F:carbohydrate:proton symporter activity"/>
    <property type="evidence" value="ECO:0007669"/>
    <property type="project" value="TreeGrafter"/>
</dbReference>
<feature type="transmembrane region" description="Helical" evidence="10">
    <location>
        <begin position="132"/>
        <end position="154"/>
    </location>
</feature>
<dbReference type="GO" id="GO:0005886">
    <property type="term" value="C:plasma membrane"/>
    <property type="evidence" value="ECO:0007669"/>
    <property type="project" value="UniProtKB-ARBA"/>
</dbReference>
<feature type="domain" description="Major facilitator superfamily (MFS) profile" evidence="11">
    <location>
        <begin position="29"/>
        <end position="479"/>
    </location>
</feature>
<evidence type="ECO:0000256" key="2">
    <source>
        <dbReference type="ARBA" id="ARBA00010992"/>
    </source>
</evidence>
<dbReference type="GO" id="GO:0005536">
    <property type="term" value="F:D-glucose binding"/>
    <property type="evidence" value="ECO:0007669"/>
    <property type="project" value="UniProtKB-ARBA"/>
</dbReference>
<dbReference type="InterPro" id="IPR020846">
    <property type="entry name" value="MFS_dom"/>
</dbReference>
<evidence type="ECO:0000256" key="8">
    <source>
        <dbReference type="RuleBase" id="RU003346"/>
    </source>
</evidence>
<dbReference type="PANTHER" id="PTHR48022">
    <property type="entry name" value="PLASTIDIC GLUCOSE TRANSPORTER 4"/>
    <property type="match status" value="1"/>
</dbReference>
<gene>
    <name evidence="12" type="ORF">NA56DRAFT_573131</name>
</gene>
<dbReference type="InterPro" id="IPR036259">
    <property type="entry name" value="MFS_trans_sf"/>
</dbReference>
<reference evidence="12 13" key="1">
    <citation type="submission" date="2016-05" db="EMBL/GenBank/DDBJ databases">
        <title>A degradative enzymes factory behind the ericoid mycorrhizal symbiosis.</title>
        <authorList>
            <consortium name="DOE Joint Genome Institute"/>
            <person name="Martino E."/>
            <person name="Morin E."/>
            <person name="Grelet G."/>
            <person name="Kuo A."/>
            <person name="Kohler A."/>
            <person name="Daghino S."/>
            <person name="Barry K."/>
            <person name="Choi C."/>
            <person name="Cichocki N."/>
            <person name="Clum A."/>
            <person name="Copeland A."/>
            <person name="Hainaut M."/>
            <person name="Haridas S."/>
            <person name="Labutti K."/>
            <person name="Lindquist E."/>
            <person name="Lipzen A."/>
            <person name="Khouja H.-R."/>
            <person name="Murat C."/>
            <person name="Ohm R."/>
            <person name="Olson A."/>
            <person name="Spatafora J."/>
            <person name="Veneault-Fourrey C."/>
            <person name="Henrissat B."/>
            <person name="Grigoriev I."/>
            <person name="Martin F."/>
            <person name="Perotto S."/>
        </authorList>
    </citation>
    <scope>NUCLEOTIDE SEQUENCE [LARGE SCALE GENOMIC DNA]</scope>
    <source>
        <strain evidence="12 13">UAMH 7357</strain>
    </source>
</reference>
<feature type="compositionally biased region" description="Basic and acidic residues" evidence="9">
    <location>
        <begin position="523"/>
        <end position="536"/>
    </location>
</feature>
<dbReference type="CDD" id="cd17356">
    <property type="entry name" value="MFS_HXT"/>
    <property type="match status" value="1"/>
</dbReference>